<name>A0A401REK3_CHIPU</name>
<keyword evidence="3" id="KW-1185">Reference proteome</keyword>
<protein>
    <submittedName>
        <fullName evidence="2">Uncharacterized protein</fullName>
    </submittedName>
</protein>
<reference evidence="2 3" key="1">
    <citation type="journal article" date="2018" name="Nat. Ecol. Evol.">
        <title>Shark genomes provide insights into elasmobranch evolution and the origin of vertebrates.</title>
        <authorList>
            <person name="Hara Y"/>
            <person name="Yamaguchi K"/>
            <person name="Onimaru K"/>
            <person name="Kadota M"/>
            <person name="Koyanagi M"/>
            <person name="Keeley SD"/>
            <person name="Tatsumi K"/>
            <person name="Tanaka K"/>
            <person name="Motone F"/>
            <person name="Kageyama Y"/>
            <person name="Nozu R"/>
            <person name="Adachi N"/>
            <person name="Nishimura O"/>
            <person name="Nakagawa R"/>
            <person name="Tanegashima C"/>
            <person name="Kiyatake I"/>
            <person name="Matsumoto R"/>
            <person name="Murakumo K"/>
            <person name="Nishida K"/>
            <person name="Terakita A"/>
            <person name="Kuratani S"/>
            <person name="Sato K"/>
            <person name="Hyodo S Kuraku.S."/>
        </authorList>
    </citation>
    <scope>NUCLEOTIDE SEQUENCE [LARGE SCALE GENOMIC DNA]</scope>
</reference>
<evidence type="ECO:0000256" key="1">
    <source>
        <dbReference type="SAM" id="MobiDB-lite"/>
    </source>
</evidence>
<comment type="caution">
    <text evidence="2">The sequence shown here is derived from an EMBL/GenBank/DDBJ whole genome shotgun (WGS) entry which is preliminary data.</text>
</comment>
<sequence>TAAPPDSRFPSVRGVLRTEFSPLSTRRGEAEAEITSEVPAQDARKNKKKSHAFPELSPHVRFARRQ</sequence>
<gene>
    <name evidence="2" type="ORF">chiPu_0021895</name>
</gene>
<proteinExistence type="predicted"/>
<feature type="non-terminal residue" evidence="2">
    <location>
        <position position="1"/>
    </location>
</feature>
<dbReference type="Proteomes" id="UP000287033">
    <property type="component" value="Unassembled WGS sequence"/>
</dbReference>
<evidence type="ECO:0000313" key="3">
    <source>
        <dbReference type="Proteomes" id="UP000287033"/>
    </source>
</evidence>
<accession>A0A401REK3</accession>
<dbReference type="EMBL" id="BEZZ01005175">
    <property type="protein sequence ID" value="GCC16574.1"/>
    <property type="molecule type" value="Genomic_DNA"/>
</dbReference>
<feature type="region of interest" description="Disordered" evidence="1">
    <location>
        <begin position="22"/>
        <end position="66"/>
    </location>
</feature>
<dbReference type="AlphaFoldDB" id="A0A401REK3"/>
<evidence type="ECO:0000313" key="2">
    <source>
        <dbReference type="EMBL" id="GCC16574.1"/>
    </source>
</evidence>
<organism evidence="2 3">
    <name type="scientific">Chiloscyllium punctatum</name>
    <name type="common">Brownbanded bambooshark</name>
    <name type="synonym">Hemiscyllium punctatum</name>
    <dbReference type="NCBI Taxonomy" id="137246"/>
    <lineage>
        <taxon>Eukaryota</taxon>
        <taxon>Metazoa</taxon>
        <taxon>Chordata</taxon>
        <taxon>Craniata</taxon>
        <taxon>Vertebrata</taxon>
        <taxon>Chondrichthyes</taxon>
        <taxon>Elasmobranchii</taxon>
        <taxon>Galeomorphii</taxon>
        <taxon>Galeoidea</taxon>
        <taxon>Orectolobiformes</taxon>
        <taxon>Hemiscylliidae</taxon>
        <taxon>Chiloscyllium</taxon>
    </lineage>
</organism>